<protein>
    <submittedName>
        <fullName evidence="1">Uncharacterized protein</fullName>
    </submittedName>
</protein>
<dbReference type="EMBL" id="ANJA01001835">
    <property type="protein sequence ID" value="ETO73949.1"/>
    <property type="molecule type" value="Genomic_DNA"/>
</dbReference>
<proteinExistence type="predicted"/>
<comment type="caution">
    <text evidence="1">The sequence shown here is derived from an EMBL/GenBank/DDBJ whole genome shotgun (WGS) entry which is preliminary data.</text>
</comment>
<accession>A0A081A4Y8</accession>
<dbReference type="Proteomes" id="UP000028582">
    <property type="component" value="Unassembled WGS sequence"/>
</dbReference>
<sequence>MVYRRFQQRPRQRGNAFEKMKQQTLNAELVCKLNACATIFAINDSILLVLELR</sequence>
<gene>
    <name evidence="1" type="ORF">F444_10139</name>
</gene>
<organism evidence="1 2">
    <name type="scientific">Phytophthora nicotianae P1976</name>
    <dbReference type="NCBI Taxonomy" id="1317066"/>
    <lineage>
        <taxon>Eukaryota</taxon>
        <taxon>Sar</taxon>
        <taxon>Stramenopiles</taxon>
        <taxon>Oomycota</taxon>
        <taxon>Peronosporomycetes</taxon>
        <taxon>Peronosporales</taxon>
        <taxon>Peronosporaceae</taxon>
        <taxon>Phytophthora</taxon>
    </lineage>
</organism>
<reference evidence="1 2" key="1">
    <citation type="submission" date="2013-11" db="EMBL/GenBank/DDBJ databases">
        <title>The Genome Sequence of Phytophthora parasitica P1976.</title>
        <authorList>
            <consortium name="The Broad Institute Genomics Platform"/>
            <person name="Russ C."/>
            <person name="Tyler B."/>
            <person name="Panabieres F."/>
            <person name="Shan W."/>
            <person name="Tripathy S."/>
            <person name="Grunwald N."/>
            <person name="Machado M."/>
            <person name="Johnson C.S."/>
            <person name="Walker B."/>
            <person name="Young S."/>
            <person name="Zeng Q."/>
            <person name="Gargeya S."/>
            <person name="Fitzgerald M."/>
            <person name="Haas B."/>
            <person name="Abouelleil A."/>
            <person name="Allen A.W."/>
            <person name="Alvarado L."/>
            <person name="Arachchi H.M."/>
            <person name="Berlin A.M."/>
            <person name="Chapman S.B."/>
            <person name="Gainer-Dewar J."/>
            <person name="Goldberg J."/>
            <person name="Griggs A."/>
            <person name="Gujja S."/>
            <person name="Hansen M."/>
            <person name="Howarth C."/>
            <person name="Imamovic A."/>
            <person name="Ireland A."/>
            <person name="Larimer J."/>
            <person name="McCowan C."/>
            <person name="Murphy C."/>
            <person name="Pearson M."/>
            <person name="Poon T.W."/>
            <person name="Priest M."/>
            <person name="Roberts A."/>
            <person name="Saif S."/>
            <person name="Shea T."/>
            <person name="Sisk P."/>
            <person name="Sykes S."/>
            <person name="Wortman J."/>
            <person name="Nusbaum C."/>
            <person name="Birren B."/>
        </authorList>
    </citation>
    <scope>NUCLEOTIDE SEQUENCE [LARGE SCALE GENOMIC DNA]</scope>
    <source>
        <strain evidence="1 2">P1976</strain>
    </source>
</reference>
<evidence type="ECO:0000313" key="2">
    <source>
        <dbReference type="Proteomes" id="UP000028582"/>
    </source>
</evidence>
<evidence type="ECO:0000313" key="1">
    <source>
        <dbReference type="EMBL" id="ETO73949.1"/>
    </source>
</evidence>
<name>A0A081A4Y8_PHYNI</name>
<dbReference type="AlphaFoldDB" id="A0A081A4Y8"/>